<evidence type="ECO:0000256" key="6">
    <source>
        <dbReference type="ARBA" id="ARBA00023082"/>
    </source>
</evidence>
<dbReference type="GO" id="GO:0016779">
    <property type="term" value="F:nucleotidyltransferase activity"/>
    <property type="evidence" value="ECO:0007669"/>
    <property type="project" value="UniProtKB-KW"/>
</dbReference>
<keyword evidence="12" id="KW-1185">Reference proteome</keyword>
<feature type="domain" description="RNA polymerase sigma factor 54 DNA-binding" evidence="9">
    <location>
        <begin position="271"/>
        <end position="417"/>
    </location>
</feature>
<evidence type="ECO:0000256" key="2">
    <source>
        <dbReference type="ARBA" id="ARBA00022478"/>
    </source>
</evidence>
<dbReference type="PANTHER" id="PTHR32248:SF4">
    <property type="entry name" value="RNA POLYMERASE SIGMA-54 FACTOR"/>
    <property type="match status" value="1"/>
</dbReference>
<dbReference type="Gene3D" id="1.10.10.60">
    <property type="entry name" value="Homeodomain-like"/>
    <property type="match status" value="1"/>
</dbReference>
<keyword evidence="2" id="KW-0240">DNA-directed RNA polymerase</keyword>
<evidence type="ECO:0000313" key="11">
    <source>
        <dbReference type="EMBL" id="RIE06394.1"/>
    </source>
</evidence>
<dbReference type="PROSITE" id="PS00718">
    <property type="entry name" value="SIGMA54_2"/>
    <property type="match status" value="1"/>
</dbReference>
<sequence>MRSSQKQRQRLSLRQKSYLATRGLVLEQPVSDFGILMDRFAAGSIVAEKHARADPSGDTWNGDLDSFADAAESTPAELIVDELLDRDLIDDSQVECARFVASDLDERGFFVRQVSRYAFSIDSTATEVRRVLAAIRTLEPAGLGATDVAHAFALQMSRVLPELPVAACAQFLRTRQRSVSPGVVRACLKKLGTECDSATLQRILTELDPEPAKRMTSGQPRIIAPDIIIEQDSLTGTLVCSIPEPAWRLAIDPMVVSSARKDPEARKQVLTEVTRVRWIDDAIAERTAMLARLGDALIALLAPYLTNQSSPPSRVPVEHLMQATGMSRTVMVRALRRKYVKTPRGIFRLRSMVMDRWQTAAAPAKEAVALLLQSGTDSKAMSDREIAEHLADQGIHISRRTVAKYRLSLGIPAQYFRSN</sequence>
<dbReference type="RefSeq" id="WP_119088838.1">
    <property type="nucleotide sequence ID" value="NZ_QXIS01000014.1"/>
</dbReference>
<keyword evidence="4" id="KW-0548">Nucleotidyltransferase</keyword>
<evidence type="ECO:0000256" key="5">
    <source>
        <dbReference type="ARBA" id="ARBA00023015"/>
    </source>
</evidence>
<dbReference type="InterPro" id="IPR007046">
    <property type="entry name" value="RNA_pol_sigma_54_core-bd"/>
</dbReference>
<organism evidence="11 12">
    <name type="scientific">Candidatus Cryosericum terrychapinii</name>
    <dbReference type="NCBI Taxonomy" id="2290919"/>
    <lineage>
        <taxon>Bacteria</taxon>
        <taxon>Pseudomonadati</taxon>
        <taxon>Caldisericota/Cryosericota group</taxon>
        <taxon>Candidatus Cryosericota</taxon>
        <taxon>Candidatus Cryosericia</taxon>
        <taxon>Candidatus Cryosericales</taxon>
        <taxon>Candidatus Cryosericaceae</taxon>
        <taxon>Candidatus Cryosericum</taxon>
    </lineage>
</organism>
<evidence type="ECO:0000259" key="10">
    <source>
        <dbReference type="Pfam" id="PF04963"/>
    </source>
</evidence>
<dbReference type="PRINTS" id="PR00045">
    <property type="entry name" value="SIGMA54FCT"/>
</dbReference>
<evidence type="ECO:0000256" key="3">
    <source>
        <dbReference type="ARBA" id="ARBA00022679"/>
    </source>
</evidence>
<protein>
    <recommendedName>
        <fullName evidence="13">RNA polymerase sigma-54 factor</fullName>
    </recommendedName>
</protein>
<evidence type="ECO:0000256" key="8">
    <source>
        <dbReference type="ARBA" id="ARBA00023163"/>
    </source>
</evidence>
<dbReference type="EMBL" id="QXIS01000014">
    <property type="protein sequence ID" value="RIE06394.1"/>
    <property type="molecule type" value="Genomic_DNA"/>
</dbReference>
<evidence type="ECO:0000256" key="1">
    <source>
        <dbReference type="ARBA" id="ARBA00008798"/>
    </source>
</evidence>
<dbReference type="GO" id="GO:0006352">
    <property type="term" value="P:DNA-templated transcription initiation"/>
    <property type="evidence" value="ECO:0007669"/>
    <property type="project" value="InterPro"/>
</dbReference>
<evidence type="ECO:0000259" key="9">
    <source>
        <dbReference type="Pfam" id="PF04552"/>
    </source>
</evidence>
<dbReference type="PROSITE" id="PS50044">
    <property type="entry name" value="SIGMA54_3"/>
    <property type="match status" value="1"/>
</dbReference>
<dbReference type="OrthoDB" id="9814402at2"/>
<evidence type="ECO:0000313" key="12">
    <source>
        <dbReference type="Proteomes" id="UP000266328"/>
    </source>
</evidence>
<evidence type="ECO:0008006" key="13">
    <source>
        <dbReference type="Google" id="ProtNLM"/>
    </source>
</evidence>
<dbReference type="Pfam" id="PF04963">
    <property type="entry name" value="Sigma54_CBD"/>
    <property type="match status" value="1"/>
</dbReference>
<dbReference type="AlphaFoldDB" id="A0A398D5L1"/>
<keyword evidence="6" id="KW-0731">Sigma factor</keyword>
<dbReference type="Pfam" id="PF04552">
    <property type="entry name" value="Sigma54_DBD"/>
    <property type="match status" value="1"/>
</dbReference>
<keyword evidence="7" id="KW-0238">DNA-binding</keyword>
<keyword evidence="3" id="KW-0808">Transferase</keyword>
<dbReference type="GO" id="GO:0016987">
    <property type="term" value="F:sigma factor activity"/>
    <property type="evidence" value="ECO:0007669"/>
    <property type="project" value="UniProtKB-KW"/>
</dbReference>
<comment type="caution">
    <text evidence="11">The sequence shown here is derived from an EMBL/GenBank/DDBJ whole genome shotgun (WGS) entry which is preliminary data.</text>
</comment>
<dbReference type="InterPro" id="IPR038709">
    <property type="entry name" value="RpoN_core-bd_sf"/>
</dbReference>
<dbReference type="Proteomes" id="UP000266328">
    <property type="component" value="Unassembled WGS sequence"/>
</dbReference>
<reference evidence="11 12" key="1">
    <citation type="submission" date="2018-09" db="EMBL/GenBank/DDBJ databases">
        <title>Discovery and Ecogenomic Context for Candidatus Cryosericales, a Global Caldiserica Order Active in Thawing Permafrost.</title>
        <authorList>
            <person name="Martinez M.A."/>
            <person name="Woodcroft B.J."/>
            <person name="Ignacio Espinoza J.C."/>
            <person name="Zayed A."/>
            <person name="Singleton C.M."/>
            <person name="Boyd J."/>
            <person name="Li Y.-F."/>
            <person name="Purvine S."/>
            <person name="Maughan H."/>
            <person name="Hodgkins S.B."/>
            <person name="Anderson D."/>
            <person name="Sederholm M."/>
            <person name="Temperton B."/>
            <person name="Saleska S.R."/>
            <person name="Tyson G.W."/>
            <person name="Rich V.I."/>
        </authorList>
    </citation>
    <scope>NUCLEOTIDE SEQUENCE [LARGE SCALE GENOMIC DNA]</scope>
    <source>
        <strain evidence="11 12">SMC7</strain>
    </source>
</reference>
<evidence type="ECO:0000256" key="4">
    <source>
        <dbReference type="ARBA" id="ARBA00022695"/>
    </source>
</evidence>
<dbReference type="InterPro" id="IPR000394">
    <property type="entry name" value="RNA_pol_sigma_54"/>
</dbReference>
<dbReference type="PANTHER" id="PTHR32248">
    <property type="entry name" value="RNA POLYMERASE SIGMA-54 FACTOR"/>
    <property type="match status" value="1"/>
</dbReference>
<dbReference type="GO" id="GO:0003677">
    <property type="term" value="F:DNA binding"/>
    <property type="evidence" value="ECO:0007669"/>
    <property type="project" value="UniProtKB-KW"/>
</dbReference>
<feature type="domain" description="RNA polymerase sigma factor 54 core-binding" evidence="10">
    <location>
        <begin position="88"/>
        <end position="241"/>
    </location>
</feature>
<dbReference type="InterPro" id="IPR007634">
    <property type="entry name" value="RNA_pol_sigma_54_DNA-bd"/>
</dbReference>
<gene>
    <name evidence="11" type="ORF">SMC7_02690</name>
</gene>
<keyword evidence="5" id="KW-0805">Transcription regulation</keyword>
<evidence type="ECO:0000256" key="7">
    <source>
        <dbReference type="ARBA" id="ARBA00023125"/>
    </source>
</evidence>
<dbReference type="GO" id="GO:0001216">
    <property type="term" value="F:DNA-binding transcription activator activity"/>
    <property type="evidence" value="ECO:0007669"/>
    <property type="project" value="InterPro"/>
</dbReference>
<dbReference type="PIRSF" id="PIRSF000774">
    <property type="entry name" value="RpoN"/>
    <property type="match status" value="1"/>
</dbReference>
<dbReference type="GO" id="GO:0000428">
    <property type="term" value="C:DNA-directed RNA polymerase complex"/>
    <property type="evidence" value="ECO:0007669"/>
    <property type="project" value="UniProtKB-KW"/>
</dbReference>
<dbReference type="Gene3D" id="1.10.10.1330">
    <property type="entry name" value="RNA polymerase sigma-54 factor, core-binding domain"/>
    <property type="match status" value="1"/>
</dbReference>
<accession>A0A398D5L1</accession>
<name>A0A398D5L1_9BACT</name>
<comment type="similarity">
    <text evidence="1">Belongs to the sigma-54 factor family.</text>
</comment>
<proteinExistence type="inferred from homology"/>
<keyword evidence="8" id="KW-0804">Transcription</keyword>